<protein>
    <submittedName>
        <fullName evidence="9">ABC transporter-like protein</fullName>
    </submittedName>
</protein>
<evidence type="ECO:0000256" key="1">
    <source>
        <dbReference type="ARBA" id="ARBA00005417"/>
    </source>
</evidence>
<evidence type="ECO:0000256" key="3">
    <source>
        <dbReference type="ARBA" id="ARBA00022475"/>
    </source>
</evidence>
<keyword evidence="10" id="KW-1185">Reference proteome</keyword>
<comment type="caution">
    <text evidence="9">The sequence shown here is derived from an EMBL/GenBank/DDBJ whole genome shotgun (WGS) entry which is preliminary data.</text>
</comment>
<dbReference type="PANTHER" id="PTHR43820:SF4">
    <property type="entry name" value="HIGH-AFFINITY BRANCHED-CHAIN AMINO ACID TRANSPORT ATP-BINDING PROTEIN LIVF"/>
    <property type="match status" value="1"/>
</dbReference>
<dbReference type="RefSeq" id="WP_061167493.1">
    <property type="nucleotide sequence ID" value="NZ_FCOA02000005.1"/>
</dbReference>
<feature type="domain" description="ABC transporter" evidence="8">
    <location>
        <begin position="19"/>
        <end position="250"/>
    </location>
</feature>
<dbReference type="GO" id="GO:0016887">
    <property type="term" value="F:ATP hydrolysis activity"/>
    <property type="evidence" value="ECO:0007669"/>
    <property type="project" value="InterPro"/>
</dbReference>
<sequence>MNAVIDRAVSARTSQAPLLEVKGLSVAYGKAQVVHEVGFEVRRGEFAVLLGRNGAGKTTILQAISALLPRRGGQLRFDGADVSAKDAPEIVRAGMIHVLEGHRVFTTLSVEDNLLLGTFAKNRRGDRAKLARIYDLFPILGEKRHLPASKLSGGQQQILAVAQGVIGEPQLLILDEPSRGLAPIVVDQILQVARQLCDTGIAVLLVEQLVHEALKHADYCYLLDTGRITGEGTSSEVRSGSMLQRAFLGH</sequence>
<keyword evidence="2" id="KW-0813">Transport</keyword>
<dbReference type="PANTHER" id="PTHR43820">
    <property type="entry name" value="HIGH-AFFINITY BRANCHED-CHAIN AMINO ACID TRANSPORT ATP-BINDING PROTEIN LIVF"/>
    <property type="match status" value="1"/>
</dbReference>
<dbReference type="PROSITE" id="PS50893">
    <property type="entry name" value="ABC_TRANSPORTER_2"/>
    <property type="match status" value="1"/>
</dbReference>
<evidence type="ECO:0000256" key="7">
    <source>
        <dbReference type="ARBA" id="ARBA00022970"/>
    </source>
</evidence>
<keyword evidence="4" id="KW-0997">Cell inner membrane</keyword>
<keyword evidence="5" id="KW-0547">Nucleotide-binding</keyword>
<keyword evidence="6" id="KW-0067">ATP-binding</keyword>
<dbReference type="InterPro" id="IPR003593">
    <property type="entry name" value="AAA+_ATPase"/>
</dbReference>
<dbReference type="Proteomes" id="UP000054851">
    <property type="component" value="Unassembled WGS sequence"/>
</dbReference>
<organism evidence="9 10">
    <name type="scientific">Caballeronia hypogeia</name>
    <dbReference type="NCBI Taxonomy" id="1777140"/>
    <lineage>
        <taxon>Bacteria</taxon>
        <taxon>Pseudomonadati</taxon>
        <taxon>Pseudomonadota</taxon>
        <taxon>Betaproteobacteria</taxon>
        <taxon>Burkholderiales</taxon>
        <taxon>Burkholderiaceae</taxon>
        <taxon>Caballeronia</taxon>
    </lineage>
</organism>
<dbReference type="InterPro" id="IPR003439">
    <property type="entry name" value="ABC_transporter-like_ATP-bd"/>
</dbReference>
<dbReference type="GO" id="GO:0005524">
    <property type="term" value="F:ATP binding"/>
    <property type="evidence" value="ECO:0007669"/>
    <property type="project" value="UniProtKB-KW"/>
</dbReference>
<dbReference type="SUPFAM" id="SSF52540">
    <property type="entry name" value="P-loop containing nucleoside triphosphate hydrolases"/>
    <property type="match status" value="1"/>
</dbReference>
<reference evidence="9" key="1">
    <citation type="submission" date="2016-01" db="EMBL/GenBank/DDBJ databases">
        <authorList>
            <person name="Peeters C."/>
        </authorList>
    </citation>
    <scope>NUCLEOTIDE SEQUENCE</scope>
    <source>
        <strain evidence="9">LMG 29322</strain>
    </source>
</reference>
<keyword evidence="7" id="KW-0029">Amino-acid transport</keyword>
<comment type="similarity">
    <text evidence="1">Belongs to the ABC transporter superfamily.</text>
</comment>
<proteinExistence type="inferred from homology"/>
<evidence type="ECO:0000256" key="6">
    <source>
        <dbReference type="ARBA" id="ARBA00022840"/>
    </source>
</evidence>
<dbReference type="SMART" id="SM00382">
    <property type="entry name" value="AAA"/>
    <property type="match status" value="1"/>
</dbReference>
<dbReference type="EMBL" id="FCOA02000005">
    <property type="protein sequence ID" value="SAK56107.1"/>
    <property type="molecule type" value="Genomic_DNA"/>
</dbReference>
<dbReference type="STRING" id="1777140.AWB79_02259"/>
<keyword evidence="4" id="KW-0472">Membrane</keyword>
<dbReference type="InterPro" id="IPR027417">
    <property type="entry name" value="P-loop_NTPase"/>
</dbReference>
<dbReference type="AlphaFoldDB" id="A0A158AGD7"/>
<evidence type="ECO:0000256" key="4">
    <source>
        <dbReference type="ARBA" id="ARBA00022519"/>
    </source>
</evidence>
<evidence type="ECO:0000256" key="5">
    <source>
        <dbReference type="ARBA" id="ARBA00022741"/>
    </source>
</evidence>
<evidence type="ECO:0000313" key="9">
    <source>
        <dbReference type="EMBL" id="SAK56107.1"/>
    </source>
</evidence>
<name>A0A158AGD7_9BURK</name>
<dbReference type="CDD" id="cd03224">
    <property type="entry name" value="ABC_TM1139_LivF_branched"/>
    <property type="match status" value="1"/>
</dbReference>
<dbReference type="Pfam" id="PF00005">
    <property type="entry name" value="ABC_tran"/>
    <property type="match status" value="1"/>
</dbReference>
<dbReference type="GO" id="GO:0015658">
    <property type="term" value="F:branched-chain amino acid transmembrane transporter activity"/>
    <property type="evidence" value="ECO:0007669"/>
    <property type="project" value="TreeGrafter"/>
</dbReference>
<accession>A0A158AGD7</accession>
<evidence type="ECO:0000313" key="10">
    <source>
        <dbReference type="Proteomes" id="UP000054851"/>
    </source>
</evidence>
<dbReference type="Gene3D" id="3.40.50.300">
    <property type="entry name" value="P-loop containing nucleotide triphosphate hydrolases"/>
    <property type="match status" value="1"/>
</dbReference>
<evidence type="ECO:0000256" key="2">
    <source>
        <dbReference type="ARBA" id="ARBA00022448"/>
    </source>
</evidence>
<dbReference type="OrthoDB" id="8939629at2"/>
<dbReference type="GO" id="GO:0015807">
    <property type="term" value="P:L-amino acid transport"/>
    <property type="evidence" value="ECO:0007669"/>
    <property type="project" value="TreeGrafter"/>
</dbReference>
<gene>
    <name evidence="9" type="ORF">AWB79_02259</name>
</gene>
<keyword evidence="3" id="KW-1003">Cell membrane</keyword>
<dbReference type="InterPro" id="IPR052156">
    <property type="entry name" value="BCAA_Transport_ATP-bd_LivF"/>
</dbReference>
<evidence type="ECO:0000259" key="8">
    <source>
        <dbReference type="PROSITE" id="PS50893"/>
    </source>
</evidence>